<evidence type="ECO:0000256" key="2">
    <source>
        <dbReference type="ARBA" id="ARBA00013887"/>
    </source>
</evidence>
<evidence type="ECO:0000259" key="9">
    <source>
        <dbReference type="PROSITE" id="PS51503"/>
    </source>
</evidence>
<dbReference type="GO" id="GO:0097250">
    <property type="term" value="P:mitochondrial respirasome assembly"/>
    <property type="evidence" value="ECO:0007669"/>
    <property type="project" value="TreeGrafter"/>
</dbReference>
<organism evidence="10 11">
    <name type="scientific">Trichomonascus ciferrii</name>
    <dbReference type="NCBI Taxonomy" id="44093"/>
    <lineage>
        <taxon>Eukaryota</taxon>
        <taxon>Fungi</taxon>
        <taxon>Dikarya</taxon>
        <taxon>Ascomycota</taxon>
        <taxon>Saccharomycotina</taxon>
        <taxon>Dipodascomycetes</taxon>
        <taxon>Dipodascales</taxon>
        <taxon>Trichomonascaceae</taxon>
        <taxon>Trichomonascus</taxon>
        <taxon>Trichomonascus ciferrii complex</taxon>
    </lineage>
</organism>
<dbReference type="GO" id="GO:0031966">
    <property type="term" value="C:mitochondrial membrane"/>
    <property type="evidence" value="ECO:0007669"/>
    <property type="project" value="UniProtKB-SubCell"/>
</dbReference>
<sequence length="147" mass="17180">MLMAGREEPMFERLARKCKQEPLVPMGILMTCGALYFAAKAIKTGDSKLANRMFYWRVGLQGFTVISLVGGGYWMRLKEQNKIDREEQLRVKAKEREKLWIKELERLDEEAKVRQERAKSIQEAFLERREQANAEEAAKKEAREAKK</sequence>
<dbReference type="AlphaFoldDB" id="A0A642VAY5"/>
<dbReference type="VEuPathDB" id="FungiDB:TRICI_003108"/>
<keyword evidence="7" id="KW-0175">Coiled coil</keyword>
<keyword evidence="5" id="KW-0496">Mitochondrion</keyword>
<proteinExistence type="predicted"/>
<dbReference type="Pfam" id="PF04588">
    <property type="entry name" value="HIG_1_N"/>
    <property type="match status" value="1"/>
</dbReference>
<evidence type="ECO:0000313" key="10">
    <source>
        <dbReference type="EMBL" id="KAA8913800.1"/>
    </source>
</evidence>
<evidence type="ECO:0000256" key="7">
    <source>
        <dbReference type="SAM" id="Coils"/>
    </source>
</evidence>
<evidence type="ECO:0000256" key="8">
    <source>
        <dbReference type="SAM" id="Phobius"/>
    </source>
</evidence>
<gene>
    <name evidence="10" type="ORF">TRICI_003108</name>
</gene>
<keyword evidence="6 8" id="KW-0472">Membrane</keyword>
<feature type="transmembrane region" description="Helical" evidence="8">
    <location>
        <begin position="23"/>
        <end position="42"/>
    </location>
</feature>
<dbReference type="Gene3D" id="6.10.140.1320">
    <property type="match status" value="1"/>
</dbReference>
<protein>
    <recommendedName>
        <fullName evidence="2">Respiratory supercomplex factor 1, mitochondrial</fullName>
    </recommendedName>
</protein>
<reference evidence="10" key="1">
    <citation type="journal article" date="2019" name="G3 (Bethesda)">
        <title>Genome Assemblies of Two Rare Opportunistic Yeast Pathogens: Diutina rugosa (syn. Candida rugosa) and Trichomonascus ciferrii (syn. Candida ciferrii).</title>
        <authorList>
            <person name="Mixao V."/>
            <person name="Saus E."/>
            <person name="Hansen A.P."/>
            <person name="Lass-Florl C."/>
            <person name="Gabaldon T."/>
        </authorList>
    </citation>
    <scope>NUCLEOTIDE SEQUENCE</scope>
    <source>
        <strain evidence="10">CBS 4856</strain>
    </source>
</reference>
<comment type="caution">
    <text evidence="10">The sequence shown here is derived from an EMBL/GenBank/DDBJ whole genome shotgun (WGS) entry which is preliminary data.</text>
</comment>
<dbReference type="PROSITE" id="PS51503">
    <property type="entry name" value="HIG1"/>
    <property type="match status" value="1"/>
</dbReference>
<dbReference type="PANTHER" id="PTHR12297:SF3">
    <property type="entry name" value="HIG1 DOMAIN FAMILY MEMBER 1A"/>
    <property type="match status" value="1"/>
</dbReference>
<evidence type="ECO:0000313" key="11">
    <source>
        <dbReference type="Proteomes" id="UP000761534"/>
    </source>
</evidence>
<dbReference type="EMBL" id="SWFS01000220">
    <property type="protein sequence ID" value="KAA8913800.1"/>
    <property type="molecule type" value="Genomic_DNA"/>
</dbReference>
<evidence type="ECO:0000256" key="4">
    <source>
        <dbReference type="ARBA" id="ARBA00022989"/>
    </source>
</evidence>
<name>A0A642VAY5_9ASCO</name>
<dbReference type="OrthoDB" id="6604018at2759"/>
<comment type="subcellular location">
    <subcellularLocation>
        <location evidence="1">Mitochondrion membrane</location>
    </subcellularLocation>
</comment>
<evidence type="ECO:0000256" key="3">
    <source>
        <dbReference type="ARBA" id="ARBA00022692"/>
    </source>
</evidence>
<dbReference type="InterPro" id="IPR007667">
    <property type="entry name" value="Hypoxia_induced_domain"/>
</dbReference>
<keyword evidence="4 8" id="KW-1133">Transmembrane helix</keyword>
<feature type="coiled-coil region" evidence="7">
    <location>
        <begin position="76"/>
        <end position="124"/>
    </location>
</feature>
<keyword evidence="11" id="KW-1185">Reference proteome</keyword>
<dbReference type="InterPro" id="IPR050355">
    <property type="entry name" value="RCF1"/>
</dbReference>
<evidence type="ECO:0000256" key="1">
    <source>
        <dbReference type="ARBA" id="ARBA00004325"/>
    </source>
</evidence>
<evidence type="ECO:0000256" key="6">
    <source>
        <dbReference type="ARBA" id="ARBA00023136"/>
    </source>
</evidence>
<feature type="transmembrane region" description="Helical" evidence="8">
    <location>
        <begin position="54"/>
        <end position="75"/>
    </location>
</feature>
<accession>A0A642VAY5</accession>
<dbReference type="Proteomes" id="UP000761534">
    <property type="component" value="Unassembled WGS sequence"/>
</dbReference>
<feature type="domain" description="HIG1" evidence="9">
    <location>
        <begin position="1"/>
        <end position="86"/>
    </location>
</feature>
<keyword evidence="3 8" id="KW-0812">Transmembrane</keyword>
<evidence type="ECO:0000256" key="5">
    <source>
        <dbReference type="ARBA" id="ARBA00023128"/>
    </source>
</evidence>
<dbReference type="PANTHER" id="PTHR12297">
    <property type="entry name" value="HYPOXIA-INDUCBILE GENE 1 HIG1 -RELATED"/>
    <property type="match status" value="1"/>
</dbReference>